<evidence type="ECO:0000256" key="4">
    <source>
        <dbReference type="ARBA" id="ARBA00023172"/>
    </source>
</evidence>
<dbReference type="InterPro" id="IPR047653">
    <property type="entry name" value="Tn3-like_transpos"/>
</dbReference>
<sequence length="985" mass="107492">MARRDLLTDAERRELFCIPADPDGLARCFTLSRADRDLVAARRGDASKLGYAVQLALLRHPGTTLANLGQPVETLVAWMARRLEIPPTAFARYARRPQTVTDHARELAAALGLRPATGADLPLMVEAAAEAARGTDAGAPIAAAVVEALRRARVILPATAVIERAAIAGRARARRRATEAVLGAVTEAQVAELERLLEVDTALGVTPFAWLKAVPVAPKADHVRELLDRLRLARAIGLPAGVPAGVHEARLERFVREGHASDAHQLARYSARRRRAILAATVADLEARLTDAVLDMADRLIGGLFARARNAARRRYAASAGDVGRLMRLFHGTIDALAAAQEGDLDAFEAVDEAVGWARLLQVRGEVAELADLAEEDPLLRAAGRWRTLRKFAPDLIGALEFRAARADNPVLAALRLLVELDRSGRREVPPDAPMPFRRAWRRLVTAGETPDRRLYETAVLATLRDRLRSGDVWVERSSGYRRFDSYLLPAGGVPAAVTELGLPATADEWLATRGAELDRRLRHFARRLKRGELEGVEFRDGRLHVAPVRASAPPEALALAGAIEALMPAARITEVLHDVARATGFAAAFTNLRTGERCEDESALLAAVLADATNLGLGRMAAASHGVTRDRLVWTADAYIRPETYRAALARIIDAHHALPVAAAWGDGTTSSSDRQFFRSARRGDAAGEVNARYGPDPGLGFYTHVSDQHGPFSARVMSATSHEAPYVLDGLLHHGTALRIGTHFVDTGGASDHVFILCVMLGIRFCPRLRDFADRRLATLEPASAYGDLAPLMGRRIKADVAREHWLEVLRLVASLRAGTVLPSAMLKKLAAYRRQNQLDLALQELGRVERTLFMLDWLESPQLRRRCQAGLNKSEQRHALAQAVFTFKQGRVADRGHDAQQFRASGLNLVIAAIVYWNSTYITDAVSHLRAKGQPVPDELLAHTSPLTWEHIGFSGDFLWDRAAATAGRRRPLSQGRGRMAA</sequence>
<keyword evidence="3" id="KW-0238">DNA-binding</keyword>
<dbReference type="Proteomes" id="UP001139311">
    <property type="component" value="Unassembled WGS sequence"/>
</dbReference>
<accession>A0A9X1LA87</accession>
<dbReference type="NCBIfam" id="NF033527">
    <property type="entry name" value="transpos_Tn3"/>
    <property type="match status" value="1"/>
</dbReference>
<evidence type="ECO:0000256" key="3">
    <source>
        <dbReference type="ARBA" id="ARBA00023125"/>
    </source>
</evidence>
<dbReference type="InterPro" id="IPR002513">
    <property type="entry name" value="Tn3_Tnp_DDE_dom"/>
</dbReference>
<dbReference type="GO" id="GO:0003677">
    <property type="term" value="F:DNA binding"/>
    <property type="evidence" value="ECO:0007669"/>
    <property type="project" value="UniProtKB-KW"/>
</dbReference>
<comment type="similarity">
    <text evidence="1">Belongs to the transposase 7 family.</text>
</comment>
<organism evidence="7 8">
    <name type="scientific">Roseicella aerolata</name>
    <dbReference type="NCBI Taxonomy" id="2883479"/>
    <lineage>
        <taxon>Bacteria</taxon>
        <taxon>Pseudomonadati</taxon>
        <taxon>Pseudomonadota</taxon>
        <taxon>Alphaproteobacteria</taxon>
        <taxon>Acetobacterales</taxon>
        <taxon>Roseomonadaceae</taxon>
        <taxon>Roseicella</taxon>
    </lineage>
</organism>
<evidence type="ECO:0000256" key="1">
    <source>
        <dbReference type="ARBA" id="ARBA00009402"/>
    </source>
</evidence>
<dbReference type="GO" id="GO:0006313">
    <property type="term" value="P:DNA transposition"/>
    <property type="evidence" value="ECO:0007669"/>
    <property type="project" value="InterPro"/>
</dbReference>
<dbReference type="Pfam" id="PF13700">
    <property type="entry name" value="DUF4158"/>
    <property type="match status" value="1"/>
</dbReference>
<protein>
    <submittedName>
        <fullName evidence="7">Tn3 family transposase</fullName>
    </submittedName>
</protein>
<dbReference type="RefSeq" id="WP_226612409.1">
    <property type="nucleotide sequence ID" value="NZ_JAJAQI010000046.1"/>
</dbReference>
<feature type="domain" description="DUF4158" evidence="6">
    <location>
        <begin position="6"/>
        <end position="167"/>
    </location>
</feature>
<evidence type="ECO:0000313" key="8">
    <source>
        <dbReference type="Proteomes" id="UP001139311"/>
    </source>
</evidence>
<evidence type="ECO:0000313" key="7">
    <source>
        <dbReference type="EMBL" id="MCB4824544.1"/>
    </source>
</evidence>
<comment type="caution">
    <text evidence="7">The sequence shown here is derived from an EMBL/GenBank/DDBJ whole genome shotgun (WGS) entry which is preliminary data.</text>
</comment>
<dbReference type="EMBL" id="JAJAQI010000046">
    <property type="protein sequence ID" value="MCB4824544.1"/>
    <property type="molecule type" value="Genomic_DNA"/>
</dbReference>
<evidence type="ECO:0000256" key="2">
    <source>
        <dbReference type="ARBA" id="ARBA00022578"/>
    </source>
</evidence>
<dbReference type="AlphaFoldDB" id="A0A9X1LA87"/>
<evidence type="ECO:0000259" key="5">
    <source>
        <dbReference type="Pfam" id="PF01526"/>
    </source>
</evidence>
<dbReference type="Pfam" id="PF01526">
    <property type="entry name" value="DDE_Tnp_Tn3"/>
    <property type="match status" value="1"/>
</dbReference>
<evidence type="ECO:0000259" key="6">
    <source>
        <dbReference type="Pfam" id="PF13700"/>
    </source>
</evidence>
<gene>
    <name evidence="7" type="ORF">LHA35_22710</name>
</gene>
<proteinExistence type="inferred from homology"/>
<keyword evidence="2" id="KW-0815">Transposition</keyword>
<keyword evidence="4" id="KW-0233">DNA recombination</keyword>
<name>A0A9X1LA87_9PROT</name>
<feature type="domain" description="Tn3 transposase DDE" evidence="5">
    <location>
        <begin position="575"/>
        <end position="961"/>
    </location>
</feature>
<reference evidence="7" key="1">
    <citation type="submission" date="2021-10" db="EMBL/GenBank/DDBJ databases">
        <title>Roseicella aerolatum sp. nov., isolated from aerosols of e-waste dismantling site.</title>
        <authorList>
            <person name="Qin T."/>
        </authorList>
    </citation>
    <scope>NUCLEOTIDE SEQUENCE</scope>
    <source>
        <strain evidence="7">GB24</strain>
    </source>
</reference>
<keyword evidence="8" id="KW-1185">Reference proteome</keyword>
<dbReference type="InterPro" id="IPR025296">
    <property type="entry name" value="DUF4158"/>
</dbReference>
<dbReference type="GO" id="GO:0004803">
    <property type="term" value="F:transposase activity"/>
    <property type="evidence" value="ECO:0007669"/>
    <property type="project" value="InterPro"/>
</dbReference>